<accession>A0A7S1ZZA6</accession>
<protein>
    <submittedName>
        <fullName evidence="2">Uncharacterized protein</fullName>
    </submittedName>
</protein>
<feature type="region of interest" description="Disordered" evidence="1">
    <location>
        <begin position="14"/>
        <end position="38"/>
    </location>
</feature>
<sequence length="176" mass="18981">MKFLTSLRNLILRRTHQDDDSQPTAKRNETPMPRRELGTYKSPATVISDGVHAFLNGLVYGGIWGLFAPYHAPGTAGAAAEAATGIFKPAPPFSSLRSVAFNASIVGPIMGVHRLSSRGLELARGREDYLNDVFGLGVAYKYYSTFLGSSDRRLMLHNRAVGGLLVAAIAYANLAV</sequence>
<dbReference type="EMBL" id="HBGO01029370">
    <property type="protein sequence ID" value="CAD9353206.1"/>
    <property type="molecule type" value="Transcribed_RNA"/>
</dbReference>
<proteinExistence type="predicted"/>
<organism evidence="2">
    <name type="scientific">Trieres chinensis</name>
    <name type="common">Marine centric diatom</name>
    <name type="synonym">Odontella sinensis</name>
    <dbReference type="NCBI Taxonomy" id="1514140"/>
    <lineage>
        <taxon>Eukaryota</taxon>
        <taxon>Sar</taxon>
        <taxon>Stramenopiles</taxon>
        <taxon>Ochrophyta</taxon>
        <taxon>Bacillariophyta</taxon>
        <taxon>Mediophyceae</taxon>
        <taxon>Biddulphiophycidae</taxon>
        <taxon>Eupodiscales</taxon>
        <taxon>Parodontellaceae</taxon>
        <taxon>Trieres</taxon>
    </lineage>
</organism>
<evidence type="ECO:0000313" key="2">
    <source>
        <dbReference type="EMBL" id="CAD9353206.1"/>
    </source>
</evidence>
<feature type="compositionally biased region" description="Basic and acidic residues" evidence="1">
    <location>
        <begin position="26"/>
        <end position="38"/>
    </location>
</feature>
<gene>
    <name evidence="2" type="ORF">OSIN01602_LOCUS16852</name>
</gene>
<dbReference type="AlphaFoldDB" id="A0A7S1ZZA6"/>
<reference evidence="2" key="1">
    <citation type="submission" date="2021-01" db="EMBL/GenBank/DDBJ databases">
        <authorList>
            <person name="Corre E."/>
            <person name="Pelletier E."/>
            <person name="Niang G."/>
            <person name="Scheremetjew M."/>
            <person name="Finn R."/>
            <person name="Kale V."/>
            <person name="Holt S."/>
            <person name="Cochrane G."/>
            <person name="Meng A."/>
            <person name="Brown T."/>
            <person name="Cohen L."/>
        </authorList>
    </citation>
    <scope>NUCLEOTIDE SEQUENCE</scope>
    <source>
        <strain evidence="2">Grunow 1884</strain>
    </source>
</reference>
<name>A0A7S1ZZA6_TRICV</name>
<evidence type="ECO:0000256" key="1">
    <source>
        <dbReference type="SAM" id="MobiDB-lite"/>
    </source>
</evidence>